<dbReference type="AlphaFoldDB" id="V5W5N2"/>
<accession>V5W5N2</accession>
<dbReference type="Pfam" id="PF11927">
    <property type="entry name" value="HODM_asu-like"/>
    <property type="match status" value="1"/>
</dbReference>
<name>V5W5N2_9HELO</name>
<dbReference type="EMBL" id="KF650572">
    <property type="protein sequence ID" value="AHC02298.1"/>
    <property type="molecule type" value="Genomic_DNA"/>
</dbReference>
<keyword evidence="1" id="KW-0496">Mitochondrion</keyword>
<reference evidence="1" key="1">
    <citation type="submission" date="2013-09" db="EMBL/GenBank/DDBJ databases">
        <authorList>
            <person name="Torriani S.F.F."/>
            <person name="Penselin D."/>
            <person name="Knogge W."/>
            <person name="Felder M."/>
            <person name="Taudien S."/>
            <person name="Platzer M."/>
            <person name="McDonald B.A."/>
            <person name="Brunner P.C."/>
        </authorList>
    </citation>
    <scope>NUCLEOTIDE SEQUENCE</scope>
</reference>
<evidence type="ECO:0000313" key="1">
    <source>
        <dbReference type="EMBL" id="AHC02298.1"/>
    </source>
</evidence>
<protein>
    <submittedName>
        <fullName evidence="1">Uncharacterized protein</fullName>
    </submittedName>
</protein>
<proteinExistence type="predicted"/>
<dbReference type="RefSeq" id="YP_008965319.1">
    <property type="nucleotide sequence ID" value="NC_023125.1"/>
</dbReference>
<organism evidence="1">
    <name type="scientific">Rhynchosporium agropyri</name>
    <dbReference type="NCBI Taxonomy" id="914238"/>
    <lineage>
        <taxon>Eukaryota</taxon>
        <taxon>Fungi</taxon>
        <taxon>Dikarya</taxon>
        <taxon>Ascomycota</taxon>
        <taxon>Pezizomycotina</taxon>
        <taxon>Leotiomycetes</taxon>
        <taxon>Helotiales</taxon>
        <taxon>Ploettnerulaceae</taxon>
        <taxon>Rhynchosporium</taxon>
    </lineage>
</organism>
<dbReference type="InterPro" id="IPR021848">
    <property type="entry name" value="HODM_asu-like"/>
</dbReference>
<reference evidence="1" key="2">
    <citation type="journal article" date="2014" name="Fungal Genet. Biol.">
        <title>Comparative analysis of mitochondrial genomes from closely related Rhynchosporium species reveals extensive intron invasion.</title>
        <authorList>
            <person name="Torriani S.F."/>
            <person name="Penselin D."/>
            <person name="Knogge W."/>
            <person name="Felder M."/>
            <person name="Taudien S."/>
            <person name="Platzer M."/>
            <person name="McDonald B.A."/>
            <person name="Brunner P.C."/>
        </authorList>
    </citation>
    <scope>NUCLEOTIDE SEQUENCE</scope>
</reference>
<sequence>MAISFYINILLRILNKIYNNLNNRGLISSPPKPAGFVTINLESSIIPKKVIYSHLIPNKISTFNKNKVISIPTPLDSAKLTLPEIGTYKFQYWLKGYDINNLHVLDSNYLNWYKVRKALLDFEANKVSQQLPESFNSCREALFQVVGYLEFKYPDAYISIYINNELHIVNKINGEVYSLNSQRPLDVLALLTMDDFSILQIRPDGEYYLTASATLFPIGWALNERIGYSIRDLHNSAPKWRKGDYAYDNTRGLFDKIKGPHVFHRNNYFIVNTSNLFLPENIIKIPLAGDIGNLPGFRYEDIYVRRELQTAIRLIESNSILFTVRTFIAPMTSLTDTQLLNLHELYLSIKKENREYHNVHKLEPVIRKYITEVRKLK</sequence>
<geneLocation type="mitochondrion" evidence="1"/>